<dbReference type="GO" id="GO:0006508">
    <property type="term" value="P:proteolysis"/>
    <property type="evidence" value="ECO:0007669"/>
    <property type="project" value="UniProtKB-KW"/>
</dbReference>
<proteinExistence type="predicted"/>
<dbReference type="Gene3D" id="3.40.50.200">
    <property type="entry name" value="Peptidase S8/S53 domain"/>
    <property type="match status" value="1"/>
</dbReference>
<evidence type="ECO:0000313" key="10">
    <source>
        <dbReference type="EMBL" id="MBR7837875.1"/>
    </source>
</evidence>
<dbReference type="CDD" id="cd04056">
    <property type="entry name" value="Peptidases_S53"/>
    <property type="match status" value="1"/>
</dbReference>
<dbReference type="InterPro" id="IPR050819">
    <property type="entry name" value="Tripeptidyl-peptidase_I"/>
</dbReference>
<dbReference type="InterPro" id="IPR036852">
    <property type="entry name" value="Peptidase_S8/S53_dom_sf"/>
</dbReference>
<evidence type="ECO:0000256" key="4">
    <source>
        <dbReference type="ARBA" id="ARBA00022801"/>
    </source>
</evidence>
<accession>A0A941ET35</accession>
<evidence type="ECO:0000256" key="1">
    <source>
        <dbReference type="ARBA" id="ARBA00001913"/>
    </source>
</evidence>
<evidence type="ECO:0000256" key="3">
    <source>
        <dbReference type="ARBA" id="ARBA00022723"/>
    </source>
</evidence>
<feature type="region of interest" description="Disordered" evidence="8">
    <location>
        <begin position="394"/>
        <end position="420"/>
    </location>
</feature>
<dbReference type="RefSeq" id="WP_212532337.1">
    <property type="nucleotide sequence ID" value="NZ_JAGSOG010000237.1"/>
</dbReference>
<keyword evidence="3" id="KW-0479">Metal-binding</keyword>
<organism evidence="10 11">
    <name type="scientific">Actinospica durhamensis</name>
    <dbReference type="NCBI Taxonomy" id="1508375"/>
    <lineage>
        <taxon>Bacteria</taxon>
        <taxon>Bacillati</taxon>
        <taxon>Actinomycetota</taxon>
        <taxon>Actinomycetes</taxon>
        <taxon>Catenulisporales</taxon>
        <taxon>Actinospicaceae</taxon>
        <taxon>Actinospica</taxon>
    </lineage>
</organism>
<dbReference type="GO" id="GO:0004252">
    <property type="term" value="F:serine-type endopeptidase activity"/>
    <property type="evidence" value="ECO:0007669"/>
    <property type="project" value="InterPro"/>
</dbReference>
<gene>
    <name evidence="10" type="ORF">KDL01_31670</name>
</gene>
<comment type="caution">
    <text evidence="10">The sequence shown here is derived from an EMBL/GenBank/DDBJ whole genome shotgun (WGS) entry which is preliminary data.</text>
</comment>
<keyword evidence="6" id="KW-0106">Calcium</keyword>
<evidence type="ECO:0000256" key="5">
    <source>
        <dbReference type="ARBA" id="ARBA00022825"/>
    </source>
</evidence>
<evidence type="ECO:0000256" key="2">
    <source>
        <dbReference type="ARBA" id="ARBA00022670"/>
    </source>
</evidence>
<keyword evidence="7" id="KW-0865">Zymogen</keyword>
<keyword evidence="5" id="KW-0720">Serine protease</keyword>
<dbReference type="GO" id="GO:0046872">
    <property type="term" value="F:metal ion binding"/>
    <property type="evidence" value="ECO:0007669"/>
    <property type="project" value="UniProtKB-KW"/>
</dbReference>
<evidence type="ECO:0000313" key="11">
    <source>
        <dbReference type="Proteomes" id="UP000675781"/>
    </source>
</evidence>
<protein>
    <submittedName>
        <fullName evidence="10">S8/S53 family peptidase</fullName>
    </submittedName>
</protein>
<dbReference type="GO" id="GO:0008240">
    <property type="term" value="F:tripeptidyl-peptidase activity"/>
    <property type="evidence" value="ECO:0007669"/>
    <property type="project" value="TreeGrafter"/>
</dbReference>
<dbReference type="InterPro" id="IPR030400">
    <property type="entry name" value="Sedolisin_dom"/>
</dbReference>
<dbReference type="Proteomes" id="UP000675781">
    <property type="component" value="Unassembled WGS sequence"/>
</dbReference>
<evidence type="ECO:0000256" key="6">
    <source>
        <dbReference type="ARBA" id="ARBA00022837"/>
    </source>
</evidence>
<reference evidence="10" key="1">
    <citation type="submission" date="2021-04" db="EMBL/GenBank/DDBJ databases">
        <title>Genome based classification of Actinospica acidithermotolerans sp. nov., an actinobacterium isolated from an Indonesian hot spring.</title>
        <authorList>
            <person name="Kusuma A.B."/>
            <person name="Putra K.E."/>
            <person name="Nafisah S."/>
            <person name="Loh J."/>
            <person name="Nouioui I."/>
            <person name="Goodfellow M."/>
        </authorList>
    </citation>
    <scope>NUCLEOTIDE SEQUENCE</scope>
    <source>
        <strain evidence="10">CSCA 57</strain>
    </source>
</reference>
<keyword evidence="2" id="KW-0645">Protease</keyword>
<dbReference type="SUPFAM" id="SSF52743">
    <property type="entry name" value="Subtilisin-like"/>
    <property type="match status" value="1"/>
</dbReference>
<dbReference type="SUPFAM" id="SSF54897">
    <property type="entry name" value="Protease propeptides/inhibitors"/>
    <property type="match status" value="1"/>
</dbReference>
<dbReference type="SMART" id="SM00944">
    <property type="entry name" value="Pro-kuma_activ"/>
    <property type="match status" value="1"/>
</dbReference>
<keyword evidence="11" id="KW-1185">Reference proteome</keyword>
<dbReference type="PANTHER" id="PTHR14218">
    <property type="entry name" value="PROTEASE S8 TRIPEPTIDYL PEPTIDASE I CLN2"/>
    <property type="match status" value="1"/>
</dbReference>
<sequence length="525" mass="53018">MSFEASRRSPLAHVEILGPADPAETARVTVFLRRRTPLPPAGAAVITLEQLRELHGADPVEFEDVRARLEEAGLRVVLADPGSRRIQVEGTVALLSEVFDTALHQARGRSAHAEPEQYRYRTGALTVPESIAHATVAVLGLDTRPQAMAHFRIRPMKAGESVSYTPLQVGTAYQFPEGYDGSGRTVALIELGGGYDEAGLAQYFQSIGVTAPSVTAVPVDGGSNAPTGSADGPDGEVQLDIEVAGALAPGAAYAVYFAPNTDQGFVDAVTEATHATPTPAAISISWGGPEDSWTAQSRQALDAACADAAAIGVTVLVAAGDNGSADGESDGNTHCDFPASSPHVLACGGTRLTVDAAGAYAGETVWDDSSAGGGATGGGVSAFFPVPDWQAQAGVPGNADTGSTGRGVPDVSGNADPESGYQVLVDGQQAVIGGTSAVAPLWAALVARIAQQTGKPLGLAQTVLYTGAAAGVAQSGFQDVTSGSNGAYSATTGWDPCTGLGSPDGSALAGLFAGAGEGPVQEVLA</sequence>
<evidence type="ECO:0000259" key="9">
    <source>
        <dbReference type="PROSITE" id="PS51695"/>
    </source>
</evidence>
<dbReference type="CDD" id="cd11377">
    <property type="entry name" value="Pro-peptidase_S53"/>
    <property type="match status" value="1"/>
</dbReference>
<dbReference type="InterPro" id="IPR015366">
    <property type="entry name" value="S53_propep"/>
</dbReference>
<evidence type="ECO:0000256" key="7">
    <source>
        <dbReference type="ARBA" id="ARBA00023145"/>
    </source>
</evidence>
<comment type="cofactor">
    <cofactor evidence="1">
        <name>Ca(2+)</name>
        <dbReference type="ChEBI" id="CHEBI:29108"/>
    </cofactor>
</comment>
<dbReference type="PROSITE" id="PS51695">
    <property type="entry name" value="SEDOLISIN"/>
    <property type="match status" value="1"/>
</dbReference>
<keyword evidence="4" id="KW-0378">Hydrolase</keyword>
<dbReference type="Pfam" id="PF09286">
    <property type="entry name" value="Pro-kuma_activ"/>
    <property type="match status" value="1"/>
</dbReference>
<dbReference type="AlphaFoldDB" id="A0A941ET35"/>
<feature type="domain" description="Peptidase S53" evidence="9">
    <location>
        <begin position="163"/>
        <end position="515"/>
    </location>
</feature>
<dbReference type="EMBL" id="JAGSOG010000237">
    <property type="protein sequence ID" value="MBR7837875.1"/>
    <property type="molecule type" value="Genomic_DNA"/>
</dbReference>
<name>A0A941ET35_9ACTN</name>
<dbReference type="PANTHER" id="PTHR14218:SF15">
    <property type="entry name" value="TRIPEPTIDYL-PEPTIDASE 1"/>
    <property type="match status" value="1"/>
</dbReference>
<evidence type="ECO:0000256" key="8">
    <source>
        <dbReference type="SAM" id="MobiDB-lite"/>
    </source>
</evidence>